<dbReference type="PANTHER" id="PTHR32263:SF15">
    <property type="entry name" value="INACTIVE POLY [ADP-RIBOSE] POLYMERASE RCD1"/>
    <property type="match status" value="1"/>
</dbReference>
<dbReference type="PROSITE" id="PS51059">
    <property type="entry name" value="PARP_CATALYTIC"/>
    <property type="match status" value="1"/>
</dbReference>
<evidence type="ECO:0000259" key="8">
    <source>
        <dbReference type="PROSITE" id="PS51879"/>
    </source>
</evidence>
<feature type="region of interest" description="Disordered" evidence="5">
    <location>
        <begin position="464"/>
        <end position="504"/>
    </location>
</feature>
<keyword evidence="2" id="KW-0217">Developmental protein</keyword>
<dbReference type="AlphaFoldDB" id="A0A7G2DZJ3"/>
<reference evidence="9 10" key="1">
    <citation type="submission" date="2020-09" db="EMBL/GenBank/DDBJ databases">
        <authorList>
            <person name="Ashkenazy H."/>
        </authorList>
    </citation>
    <scope>NUCLEOTIDE SEQUENCE [LARGE SCALE GENOMIC DNA]</scope>
    <source>
        <strain evidence="10">cv. Cdm-0</strain>
    </source>
</reference>
<organism evidence="9 10">
    <name type="scientific">Arabidopsis thaliana</name>
    <name type="common">Mouse-ear cress</name>
    <dbReference type="NCBI Taxonomy" id="3702"/>
    <lineage>
        <taxon>Eukaryota</taxon>
        <taxon>Viridiplantae</taxon>
        <taxon>Streptophyta</taxon>
        <taxon>Embryophyta</taxon>
        <taxon>Tracheophyta</taxon>
        <taxon>Spermatophyta</taxon>
        <taxon>Magnoliopsida</taxon>
        <taxon>eudicotyledons</taxon>
        <taxon>Gunneridae</taxon>
        <taxon>Pentapetalae</taxon>
        <taxon>rosids</taxon>
        <taxon>malvids</taxon>
        <taxon>Brassicales</taxon>
        <taxon>Brassicaceae</taxon>
        <taxon>Camelineae</taxon>
        <taxon>Arabidopsis</taxon>
    </lineage>
</organism>
<dbReference type="GO" id="GO:0005634">
    <property type="term" value="C:nucleus"/>
    <property type="evidence" value="ECO:0007669"/>
    <property type="project" value="UniProtKB-SubCell"/>
</dbReference>
<keyword evidence="3" id="KW-0346">Stress response</keyword>
<dbReference type="InterPro" id="IPR004170">
    <property type="entry name" value="WWE_dom"/>
</dbReference>
<gene>
    <name evidence="9" type="ORF">AT9943_LOCUS2724</name>
</gene>
<protein>
    <submittedName>
        <fullName evidence="9">(thale cress) hypothetical protein</fullName>
    </submittedName>
</protein>
<accession>A0A7G2DZJ3</accession>
<proteinExistence type="predicted"/>
<comment type="subcellular location">
    <subcellularLocation>
        <location evidence="1">Nucleus</location>
    </subcellularLocation>
</comment>
<evidence type="ECO:0000259" key="7">
    <source>
        <dbReference type="PROSITE" id="PS51059"/>
    </source>
</evidence>
<dbReference type="PROSITE" id="PS50918">
    <property type="entry name" value="WWE"/>
    <property type="match status" value="1"/>
</dbReference>
<dbReference type="PROSITE" id="PS51879">
    <property type="entry name" value="RST"/>
    <property type="match status" value="1"/>
</dbReference>
<name>A0A7G2DZJ3_ARATH</name>
<feature type="domain" description="WWE" evidence="6">
    <location>
        <begin position="64"/>
        <end position="153"/>
    </location>
</feature>
<evidence type="ECO:0000256" key="2">
    <source>
        <dbReference type="ARBA" id="ARBA00022473"/>
    </source>
</evidence>
<dbReference type="Gene3D" id="3.90.228.10">
    <property type="match status" value="1"/>
</dbReference>
<feature type="domain" description="PARP catalytic" evidence="7">
    <location>
        <begin position="248"/>
        <end position="469"/>
    </location>
</feature>
<dbReference type="Pfam" id="PF12174">
    <property type="entry name" value="RST"/>
    <property type="match status" value="1"/>
</dbReference>
<evidence type="ECO:0000313" key="10">
    <source>
        <dbReference type="Proteomes" id="UP000516314"/>
    </source>
</evidence>
<dbReference type="Proteomes" id="UP000516314">
    <property type="component" value="Chromosome 1"/>
</dbReference>
<evidence type="ECO:0000313" key="9">
    <source>
        <dbReference type="EMBL" id="CAD5314279.1"/>
    </source>
</evidence>
<dbReference type="FunFam" id="3.90.228.10:FF:000014">
    <property type="entry name" value="Poly [ADP-ribose] polymerase"/>
    <property type="match status" value="1"/>
</dbReference>
<dbReference type="InterPro" id="IPR012317">
    <property type="entry name" value="Poly(ADP-ribose)pol_cat_dom"/>
</dbReference>
<feature type="compositionally biased region" description="Polar residues" evidence="5">
    <location>
        <begin position="481"/>
        <end position="503"/>
    </location>
</feature>
<evidence type="ECO:0000259" key="6">
    <source>
        <dbReference type="PROSITE" id="PS50918"/>
    </source>
</evidence>
<dbReference type="InterPro" id="IPR044964">
    <property type="entry name" value="RCD1/SRO1-5"/>
</dbReference>
<evidence type="ECO:0000256" key="4">
    <source>
        <dbReference type="ARBA" id="ARBA00023242"/>
    </source>
</evidence>
<evidence type="ECO:0000256" key="5">
    <source>
        <dbReference type="SAM" id="MobiDB-lite"/>
    </source>
</evidence>
<keyword evidence="4" id="KW-0539">Nucleus</keyword>
<dbReference type="InterPro" id="IPR057823">
    <property type="entry name" value="WWE_RCD1"/>
</dbReference>
<sequence length="711" mass="79604">MEAKIVKVLDSSRCEDGFGKKRKRAASYAAYVTGVSCAKLQNVPPPNGQCQIPDKRRRLEGENKLSAYENRSGKALVRYYTYFKKTGIAKRVMMYENGEWNDLPEHVICAIQNELEEKSAAIEFKLCGHSFILDFLHMQRLDMETGAKTPLAWIDNAGKCFFPEIYESDERTNYCHHKCVEDPKQNAPHDIKLRLEIDVNGGETPRLNLEECSDESGDNMMDDVPLAQRSSNEHYDEATEDSCSRKLEAAVSKWDETDAIVVSGAKLTGSEVLDKDAVKKMFAVGTASLGHVPVLDVGRFSSEIAEARLALFQKQVEITKKHRGDANVRYAWLPAKREVLSAVMMQGLGVGGAFIRKSIYGVGIHLTAADCPYFSARYCDVDENGVRYMVLCRVIMGNMELLRGDKAQFFSGGEEYDNGVDDIESPKNYIVWNINMNTHIFPEFVVRFKLSNLPNAEGNLIAKRDNSGVTLEGPKDLPPQLESNQGARGSGSANSVGSSTTRPKSPWMPFPTLFAAISHKVAENDMLLINADYQQLRDKKMTRAEFVRKLRVIVGDDLLRSTITTLQNQPKSKEIPGSIRDHEEGAGGLSNQFDFMESLWSRVNEDWSHVSFTWTSYYNYDSSLPLQDSGLSSTFNELICTLSSLDALLSFSFEKTVQDSSFHTLPEQRNLLASHEIHDRSSPSTALKVGNPSRHIAIASILNHERTIDRI</sequence>
<evidence type="ECO:0000256" key="3">
    <source>
        <dbReference type="ARBA" id="ARBA00023016"/>
    </source>
</evidence>
<dbReference type="PANTHER" id="PTHR32263">
    <property type="entry name" value="INACTIVE POLY [ADP-RIBOSE] POLYMERASE SRO4-RELATED"/>
    <property type="match status" value="1"/>
</dbReference>
<feature type="domain" description="RST" evidence="8">
    <location>
        <begin position="501"/>
        <end position="572"/>
    </location>
</feature>
<dbReference type="Pfam" id="PF23467">
    <property type="entry name" value="WWE_5"/>
    <property type="match status" value="1"/>
</dbReference>
<dbReference type="GO" id="GO:0003950">
    <property type="term" value="F:NAD+ poly-ADP-ribosyltransferase activity"/>
    <property type="evidence" value="ECO:0007669"/>
    <property type="project" value="InterPro"/>
</dbReference>
<dbReference type="EMBL" id="LR881466">
    <property type="protein sequence ID" value="CAD5314279.1"/>
    <property type="molecule type" value="Genomic_DNA"/>
</dbReference>
<dbReference type="InterPro" id="IPR022003">
    <property type="entry name" value="RST"/>
</dbReference>
<dbReference type="SUPFAM" id="SSF56399">
    <property type="entry name" value="ADP-ribosylation"/>
    <property type="match status" value="1"/>
</dbReference>
<evidence type="ECO:0000256" key="1">
    <source>
        <dbReference type="ARBA" id="ARBA00004123"/>
    </source>
</evidence>